<evidence type="ECO:0000313" key="3">
    <source>
        <dbReference type="EMBL" id="PKR79937.1"/>
    </source>
</evidence>
<keyword evidence="1" id="KW-0812">Transmembrane</keyword>
<dbReference type="SUPFAM" id="SSF53756">
    <property type="entry name" value="UDP-Glycosyltransferase/glycogen phosphorylase"/>
    <property type="match status" value="1"/>
</dbReference>
<dbReference type="GO" id="GO:0016757">
    <property type="term" value="F:glycosyltransferase activity"/>
    <property type="evidence" value="ECO:0007669"/>
    <property type="project" value="InterPro"/>
</dbReference>
<dbReference type="CDD" id="cd03794">
    <property type="entry name" value="GT4_WbuB-like"/>
    <property type="match status" value="1"/>
</dbReference>
<keyword evidence="3" id="KW-0808">Transferase</keyword>
<name>A0A2I0R045_9FLAO</name>
<dbReference type="OrthoDB" id="9811902at2"/>
<sequence length="401" mass="46410">MLMAKKALIITEVFDPEDFIINDLVDSWLAKGYELEILTRNPSYPYGKVLEGYKNKIYSKSTYKNTIIHRFLVIPGYQNSLFKKILNYINYMFLSFWILLFIGRKFDKVFIYQTGPLTNAFSPVLLKPIFRYKITIWSQDLWPDTIYAYGLKKTKFTHFILTRLVRFIYSGCDTILISCKGFREKIESLLKKKKPIYWIPNWPMIDGFSEDKAILPEGFNFTFAGNIGKVQNLDQIVSAFKSVALKHPNAYLNIIGDGSYLEELKRICEEENLPNINFTGRKPVSEMPNYFAASDVLLISLVDVPLYEIMIPSKFQTYLTAKKPIYGVMKGEVAELINQYNLGVTALPSSIEEIETGFDKFIQLSKEELAEFSTNSMELLNESFDEGKTKENLNTLFWNDQ</sequence>
<gene>
    <name evidence="3" type="ORF">CW751_12705</name>
</gene>
<dbReference type="Gene3D" id="3.40.50.2000">
    <property type="entry name" value="Glycogen Phosphorylase B"/>
    <property type="match status" value="2"/>
</dbReference>
<dbReference type="Pfam" id="PF00534">
    <property type="entry name" value="Glycos_transf_1"/>
    <property type="match status" value="1"/>
</dbReference>
<dbReference type="InterPro" id="IPR001296">
    <property type="entry name" value="Glyco_trans_1"/>
</dbReference>
<keyword evidence="1" id="KW-1133">Transmembrane helix</keyword>
<comment type="caution">
    <text evidence="3">The sequence shown here is derived from an EMBL/GenBank/DDBJ whole genome shotgun (WGS) entry which is preliminary data.</text>
</comment>
<dbReference type="AlphaFoldDB" id="A0A2I0R045"/>
<proteinExistence type="predicted"/>
<accession>A0A2I0R045</accession>
<reference evidence="3 4" key="1">
    <citation type="submission" date="2017-12" db="EMBL/GenBank/DDBJ databases">
        <title>The draft genome sequence of Brumimicrobium saltpan LHR20.</title>
        <authorList>
            <person name="Do Z.-J."/>
            <person name="Luo H.-R."/>
        </authorList>
    </citation>
    <scope>NUCLEOTIDE SEQUENCE [LARGE SCALE GENOMIC DNA]</scope>
    <source>
        <strain evidence="3 4">LHR20</strain>
    </source>
</reference>
<evidence type="ECO:0000313" key="4">
    <source>
        <dbReference type="Proteomes" id="UP000236654"/>
    </source>
</evidence>
<feature type="transmembrane region" description="Helical" evidence="1">
    <location>
        <begin position="85"/>
        <end position="103"/>
    </location>
</feature>
<evidence type="ECO:0000259" key="2">
    <source>
        <dbReference type="Pfam" id="PF00534"/>
    </source>
</evidence>
<dbReference type="PANTHER" id="PTHR12526">
    <property type="entry name" value="GLYCOSYLTRANSFERASE"/>
    <property type="match status" value="1"/>
</dbReference>
<dbReference type="EMBL" id="PJNI01000016">
    <property type="protein sequence ID" value="PKR79937.1"/>
    <property type="molecule type" value="Genomic_DNA"/>
</dbReference>
<keyword evidence="1" id="KW-0472">Membrane</keyword>
<keyword evidence="4" id="KW-1185">Reference proteome</keyword>
<feature type="domain" description="Glycosyl transferase family 1" evidence="2">
    <location>
        <begin position="219"/>
        <end position="375"/>
    </location>
</feature>
<protein>
    <submittedName>
        <fullName evidence="3">Glycosyltransferase WbuB</fullName>
    </submittedName>
</protein>
<organism evidence="3 4">
    <name type="scientific">Brumimicrobium salinarum</name>
    <dbReference type="NCBI Taxonomy" id="2058658"/>
    <lineage>
        <taxon>Bacteria</taxon>
        <taxon>Pseudomonadati</taxon>
        <taxon>Bacteroidota</taxon>
        <taxon>Flavobacteriia</taxon>
        <taxon>Flavobacteriales</taxon>
        <taxon>Crocinitomicaceae</taxon>
        <taxon>Brumimicrobium</taxon>
    </lineage>
</organism>
<dbReference type="Proteomes" id="UP000236654">
    <property type="component" value="Unassembled WGS sequence"/>
</dbReference>
<evidence type="ECO:0000256" key="1">
    <source>
        <dbReference type="SAM" id="Phobius"/>
    </source>
</evidence>